<comment type="similarity">
    <text evidence="1">Belongs to the COQ10 family.</text>
</comment>
<feature type="compositionally biased region" description="Basic and acidic residues" evidence="4">
    <location>
        <begin position="145"/>
        <end position="158"/>
    </location>
</feature>
<comment type="caution">
    <text evidence="6">The sequence shown here is derived from an EMBL/GenBank/DDBJ whole genome shotgun (WGS) entry which is preliminary data.</text>
</comment>
<dbReference type="InterPro" id="IPR044996">
    <property type="entry name" value="COQ10-like"/>
</dbReference>
<dbReference type="SUPFAM" id="SSF55961">
    <property type="entry name" value="Bet v1-like"/>
    <property type="match status" value="1"/>
</dbReference>
<dbReference type="CDD" id="cd07813">
    <property type="entry name" value="COQ10p_like"/>
    <property type="match status" value="1"/>
</dbReference>
<feature type="region of interest" description="Disordered" evidence="4">
    <location>
        <begin position="132"/>
        <end position="158"/>
    </location>
</feature>
<evidence type="ECO:0000256" key="3">
    <source>
        <dbReference type="ARBA" id="ARBA00024947"/>
    </source>
</evidence>
<feature type="domain" description="Coenzyme Q-binding protein COQ10 START" evidence="5">
    <location>
        <begin position="56"/>
        <end position="233"/>
    </location>
</feature>
<dbReference type="GO" id="GO:0045333">
    <property type="term" value="P:cellular respiration"/>
    <property type="evidence" value="ECO:0007669"/>
    <property type="project" value="InterPro"/>
</dbReference>
<keyword evidence="7" id="KW-1185">Reference proteome</keyword>
<comment type="subunit">
    <text evidence="2">Interacts with coenzyme Q.</text>
</comment>
<dbReference type="PANTHER" id="PTHR12901">
    <property type="entry name" value="SPERM PROTEIN HOMOLOG"/>
    <property type="match status" value="1"/>
</dbReference>
<proteinExistence type="inferred from homology"/>
<evidence type="ECO:0000313" key="6">
    <source>
        <dbReference type="EMBL" id="KAF2157503.1"/>
    </source>
</evidence>
<dbReference type="GO" id="GO:0048039">
    <property type="term" value="F:ubiquinone binding"/>
    <property type="evidence" value="ECO:0007669"/>
    <property type="project" value="InterPro"/>
</dbReference>
<gene>
    <name evidence="6" type="ORF">K461DRAFT_273685</name>
</gene>
<dbReference type="Gene3D" id="3.30.530.20">
    <property type="match status" value="1"/>
</dbReference>
<dbReference type="OrthoDB" id="292693at2759"/>
<name>A0A9P4JEF5_9PEZI</name>
<dbReference type="EMBL" id="ML996081">
    <property type="protein sequence ID" value="KAF2157503.1"/>
    <property type="molecule type" value="Genomic_DNA"/>
</dbReference>
<dbReference type="GO" id="GO:0005739">
    <property type="term" value="C:mitochondrion"/>
    <property type="evidence" value="ECO:0007669"/>
    <property type="project" value="TreeGrafter"/>
</dbReference>
<evidence type="ECO:0000256" key="4">
    <source>
        <dbReference type="SAM" id="MobiDB-lite"/>
    </source>
</evidence>
<evidence type="ECO:0000256" key="2">
    <source>
        <dbReference type="ARBA" id="ARBA00011814"/>
    </source>
</evidence>
<dbReference type="PANTHER" id="PTHR12901:SF10">
    <property type="entry name" value="COENZYME Q-BINDING PROTEIN COQ10, MITOCHONDRIAL"/>
    <property type="match status" value="1"/>
</dbReference>
<dbReference type="AlphaFoldDB" id="A0A9P4JEF5"/>
<evidence type="ECO:0000256" key="1">
    <source>
        <dbReference type="ARBA" id="ARBA00006885"/>
    </source>
</evidence>
<accession>A0A9P4JEF5</accession>
<dbReference type="Pfam" id="PF03364">
    <property type="entry name" value="Polyketide_cyc"/>
    <property type="match status" value="1"/>
</dbReference>
<reference evidence="6" key="1">
    <citation type="journal article" date="2020" name="Stud. Mycol.">
        <title>101 Dothideomycetes genomes: a test case for predicting lifestyles and emergence of pathogens.</title>
        <authorList>
            <person name="Haridas S."/>
            <person name="Albert R."/>
            <person name="Binder M."/>
            <person name="Bloem J."/>
            <person name="Labutti K."/>
            <person name="Salamov A."/>
            <person name="Andreopoulos B."/>
            <person name="Baker S."/>
            <person name="Barry K."/>
            <person name="Bills G."/>
            <person name="Bluhm B."/>
            <person name="Cannon C."/>
            <person name="Castanera R."/>
            <person name="Culley D."/>
            <person name="Daum C."/>
            <person name="Ezra D."/>
            <person name="Gonzalez J."/>
            <person name="Henrissat B."/>
            <person name="Kuo A."/>
            <person name="Liang C."/>
            <person name="Lipzen A."/>
            <person name="Lutzoni F."/>
            <person name="Magnuson J."/>
            <person name="Mondo S."/>
            <person name="Nolan M."/>
            <person name="Ohm R."/>
            <person name="Pangilinan J."/>
            <person name="Park H.-J."/>
            <person name="Ramirez L."/>
            <person name="Alfaro M."/>
            <person name="Sun H."/>
            <person name="Tritt A."/>
            <person name="Yoshinaga Y."/>
            <person name="Zwiers L.-H."/>
            <person name="Turgeon B."/>
            <person name="Goodwin S."/>
            <person name="Spatafora J."/>
            <person name="Crous P."/>
            <person name="Grigoriev I."/>
        </authorList>
    </citation>
    <scope>NUCLEOTIDE SEQUENCE</scope>
    <source>
        <strain evidence="6">CBS 260.36</strain>
    </source>
</reference>
<evidence type="ECO:0000259" key="5">
    <source>
        <dbReference type="Pfam" id="PF03364"/>
    </source>
</evidence>
<sequence>MATAKTAGTLFSSLRTSFPRSSPLRPVLTQYQQRRSFLPNPLASPSPETLTATRTVPYPASTVYAIISDVASYSSFVPFCTSSTVTRTSPPDSQGRSWPEQAILTVGFTEGISESFESRVYCAPETVVEAVSGPRAESTLATDKPSSRPADDPTRKDSVLTHLRTRWELRPFPYKPGPLRGDQNAVEQKAEHPVQHQTEVMLSIEYAFANPLYAVMSKAAAPKLAERMIEAFEKRIGHVVHRPSSAGQTSVLRH</sequence>
<dbReference type="InterPro" id="IPR023393">
    <property type="entry name" value="START-like_dom_sf"/>
</dbReference>
<organism evidence="6 7">
    <name type="scientific">Myriangium duriaei CBS 260.36</name>
    <dbReference type="NCBI Taxonomy" id="1168546"/>
    <lineage>
        <taxon>Eukaryota</taxon>
        <taxon>Fungi</taxon>
        <taxon>Dikarya</taxon>
        <taxon>Ascomycota</taxon>
        <taxon>Pezizomycotina</taxon>
        <taxon>Dothideomycetes</taxon>
        <taxon>Dothideomycetidae</taxon>
        <taxon>Myriangiales</taxon>
        <taxon>Myriangiaceae</taxon>
        <taxon>Myriangium</taxon>
    </lineage>
</organism>
<dbReference type="Proteomes" id="UP000799439">
    <property type="component" value="Unassembled WGS sequence"/>
</dbReference>
<protein>
    <recommendedName>
        <fullName evidence="5">Coenzyme Q-binding protein COQ10 START domain-containing protein</fullName>
    </recommendedName>
</protein>
<evidence type="ECO:0000313" key="7">
    <source>
        <dbReference type="Proteomes" id="UP000799439"/>
    </source>
</evidence>
<comment type="function">
    <text evidence="3">Required for the function of coenzyme Q in the respiratory chain. May serve as a chaperone or may be involved in the transport of Q6 from its site of synthesis to the catalytic sites of the respiratory complexes.</text>
</comment>
<dbReference type="InterPro" id="IPR005031">
    <property type="entry name" value="COQ10_START"/>
</dbReference>